<feature type="domain" description="Polysaccharide biosynthesis protein CapD-like" evidence="3">
    <location>
        <begin position="293"/>
        <end position="574"/>
    </location>
</feature>
<dbReference type="InterPro" id="IPR036291">
    <property type="entry name" value="NAD(P)-bd_dom_sf"/>
</dbReference>
<feature type="transmembrane region" description="Helical" evidence="2">
    <location>
        <begin position="44"/>
        <end position="64"/>
    </location>
</feature>
<dbReference type="InterPro" id="IPR003869">
    <property type="entry name" value="Polysac_CapD-like"/>
</dbReference>
<organism evidence="4 5">
    <name type="scientific">Vescimonas fastidiosa</name>
    <dbReference type="NCBI Taxonomy" id="2714353"/>
    <lineage>
        <taxon>Bacteria</taxon>
        <taxon>Bacillati</taxon>
        <taxon>Bacillota</taxon>
        <taxon>Clostridia</taxon>
        <taxon>Eubacteriales</taxon>
        <taxon>Oscillospiraceae</taxon>
        <taxon>Vescimonas</taxon>
    </lineage>
</organism>
<keyword evidence="2" id="KW-0812">Transmembrane</keyword>
<reference evidence="4" key="1">
    <citation type="submission" date="2020-09" db="EMBL/GenBank/DDBJ databases">
        <title>New species isolated from human feces.</title>
        <authorList>
            <person name="Kitahara M."/>
            <person name="Shigeno Y."/>
            <person name="Shime M."/>
            <person name="Matsumoto Y."/>
            <person name="Nakamura S."/>
            <person name="Motooka D."/>
            <person name="Fukuoka S."/>
            <person name="Nishikawa H."/>
            <person name="Benno Y."/>
        </authorList>
    </citation>
    <scope>NUCLEOTIDE SEQUENCE</scope>
    <source>
        <strain evidence="4">MM35</strain>
    </source>
</reference>
<dbReference type="EMBL" id="AP023415">
    <property type="protein sequence ID" value="BCK78365.1"/>
    <property type="molecule type" value="Genomic_DNA"/>
</dbReference>
<accession>A0A810PVT7</accession>
<evidence type="ECO:0000313" key="4">
    <source>
        <dbReference type="EMBL" id="BCK78365.1"/>
    </source>
</evidence>
<dbReference type="CDD" id="cd05237">
    <property type="entry name" value="UDP_invert_4-6DH_SDR_e"/>
    <property type="match status" value="1"/>
</dbReference>
<feature type="transmembrane region" description="Helical" evidence="2">
    <location>
        <begin position="76"/>
        <end position="98"/>
    </location>
</feature>
<feature type="transmembrane region" description="Helical" evidence="2">
    <location>
        <begin position="12"/>
        <end position="32"/>
    </location>
</feature>
<dbReference type="InterPro" id="IPR051203">
    <property type="entry name" value="Polysaccharide_Synthase-Rel"/>
</dbReference>
<keyword evidence="2" id="KW-1133">Transmembrane helix</keyword>
<comment type="similarity">
    <text evidence="1">Belongs to the polysaccharide synthase family.</text>
</comment>
<evidence type="ECO:0000256" key="1">
    <source>
        <dbReference type="ARBA" id="ARBA00007430"/>
    </source>
</evidence>
<keyword evidence="5" id="KW-1185">Reference proteome</keyword>
<feature type="transmembrane region" description="Helical" evidence="2">
    <location>
        <begin position="104"/>
        <end position="125"/>
    </location>
</feature>
<dbReference type="PANTHER" id="PTHR43318">
    <property type="entry name" value="UDP-N-ACETYLGLUCOSAMINE 4,6-DEHYDRATASE"/>
    <property type="match status" value="1"/>
</dbReference>
<keyword evidence="2" id="KW-0472">Membrane</keyword>
<dbReference type="PANTHER" id="PTHR43318:SF1">
    <property type="entry name" value="POLYSACCHARIDE BIOSYNTHESIS PROTEIN EPSC-RELATED"/>
    <property type="match status" value="1"/>
</dbReference>
<protein>
    <submittedName>
        <fullName evidence="4">Nucleoside-diphosphate sugar epimerase</fullName>
    </submittedName>
</protein>
<evidence type="ECO:0000256" key="2">
    <source>
        <dbReference type="SAM" id="Phobius"/>
    </source>
</evidence>
<dbReference type="RefSeq" id="WP_212819086.1">
    <property type="nucleotide sequence ID" value="NZ_AP023415.1"/>
</dbReference>
<dbReference type="Pfam" id="PF02719">
    <property type="entry name" value="Polysacc_synt_2"/>
    <property type="match status" value="1"/>
</dbReference>
<name>A0A810PVT7_9FIRM</name>
<dbReference type="SUPFAM" id="SSF51735">
    <property type="entry name" value="NAD(P)-binding Rossmann-fold domains"/>
    <property type="match status" value="2"/>
</dbReference>
<dbReference type="Pfam" id="PF13727">
    <property type="entry name" value="CoA_binding_3"/>
    <property type="match status" value="1"/>
</dbReference>
<dbReference type="KEGG" id="vfa:MM35RIKEN_05570"/>
<dbReference type="Proteomes" id="UP000681343">
    <property type="component" value="Chromosome"/>
</dbReference>
<dbReference type="AlphaFoldDB" id="A0A810PVT7"/>
<evidence type="ECO:0000259" key="3">
    <source>
        <dbReference type="Pfam" id="PF02719"/>
    </source>
</evidence>
<sequence length="636" mass="71909">MKLSKRKIELMLVDIAIIICVYYMTALVGILRLHSIVLNGELNLIRLTALVIMLMTGRILCGVYRNVWRYANIETYLTIMVSDFISNLILMLIGRVWFAVNLGIGVHMIVAMAILLVTLLSRYCYQLLYAYRCKNADKTIEGNSINQIYKAEVAIVGAGNVGATLADEFFRNPRSRYVPVCFIDTDPEKIGQTVNGVPIYSEDDSTANLLKRMKVQEIIIALPDLTVERKQRLYERYRRTGCSVKIYDYPSGTEEKSTAKRTLRDFRIEDLLFRDPIEVENPETKAFYAGKTVLVTGGGGSIGSELCRQIAALQPKKLVILDIYENNAYDVQQELIRKYGDKLNLEVIIASVRDVERLEHIFRDLRPEIVFHAAAHKHVPLMEHSGVEALKNNVLGTYNVAEMSEKYGVEKFLLISTDKAVNPTNVMGASKRLCEMVIQCRENSKTEFTAVRFGNVLGSNGSVIPLFKRQIEAGGPVTLTDKRIIRYFMTIPEAVQLVMVTCAMAHNGELFVLDMGKPVKILDLAENMIRLSGFTPYKDIDIVEIGLRPGEKLYEELLMKTEELDKTSNDMIFIERDKGLPREEVERKLDLVRQAIETEEQSAVLEVIRKTVPTYHDPAEINGKADQARETAAANE</sequence>
<evidence type="ECO:0000313" key="5">
    <source>
        <dbReference type="Proteomes" id="UP000681343"/>
    </source>
</evidence>
<gene>
    <name evidence="4" type="ORF">MM35RIKEN_05570</name>
</gene>
<proteinExistence type="inferred from homology"/>
<dbReference type="Gene3D" id="3.40.50.720">
    <property type="entry name" value="NAD(P)-binding Rossmann-like Domain"/>
    <property type="match status" value="2"/>
</dbReference>